<dbReference type="AlphaFoldDB" id="A0A671X9M8"/>
<reference evidence="1" key="1">
    <citation type="submission" date="2021-04" db="EMBL/GenBank/DDBJ databases">
        <authorList>
            <consortium name="Wellcome Sanger Institute Data Sharing"/>
        </authorList>
    </citation>
    <scope>NUCLEOTIDE SEQUENCE [LARGE SCALE GENOMIC DNA]</scope>
</reference>
<proteinExistence type="predicted"/>
<keyword evidence="2" id="KW-1185">Reference proteome</keyword>
<dbReference type="Proteomes" id="UP000472265">
    <property type="component" value="Chromosome 19"/>
</dbReference>
<evidence type="ECO:0000313" key="2">
    <source>
        <dbReference type="Proteomes" id="UP000472265"/>
    </source>
</evidence>
<reference evidence="1" key="3">
    <citation type="submission" date="2025-09" db="UniProtKB">
        <authorList>
            <consortium name="Ensembl"/>
        </authorList>
    </citation>
    <scope>IDENTIFICATION</scope>
</reference>
<dbReference type="InParanoid" id="A0A671X9M8"/>
<organism evidence="1 2">
    <name type="scientific">Sparus aurata</name>
    <name type="common">Gilthead sea bream</name>
    <dbReference type="NCBI Taxonomy" id="8175"/>
    <lineage>
        <taxon>Eukaryota</taxon>
        <taxon>Metazoa</taxon>
        <taxon>Chordata</taxon>
        <taxon>Craniata</taxon>
        <taxon>Vertebrata</taxon>
        <taxon>Euteleostomi</taxon>
        <taxon>Actinopterygii</taxon>
        <taxon>Neopterygii</taxon>
        <taxon>Teleostei</taxon>
        <taxon>Neoteleostei</taxon>
        <taxon>Acanthomorphata</taxon>
        <taxon>Eupercaria</taxon>
        <taxon>Spariformes</taxon>
        <taxon>Sparidae</taxon>
        <taxon>Sparus</taxon>
    </lineage>
</organism>
<name>A0A671X9M8_SPAAU</name>
<reference evidence="1" key="2">
    <citation type="submission" date="2025-08" db="UniProtKB">
        <authorList>
            <consortium name="Ensembl"/>
        </authorList>
    </citation>
    <scope>IDENTIFICATION</scope>
</reference>
<dbReference type="Ensembl" id="ENSSAUT00010047948.1">
    <property type="protein sequence ID" value="ENSSAUP00010045610.1"/>
    <property type="gene ID" value="ENSSAUG00010019025.1"/>
</dbReference>
<evidence type="ECO:0000313" key="1">
    <source>
        <dbReference type="Ensembl" id="ENSSAUP00010045610.1"/>
    </source>
</evidence>
<protein>
    <submittedName>
        <fullName evidence="1">Uncharacterized protein</fullName>
    </submittedName>
</protein>
<sequence length="102" mass="11937">EYPRLFVALVSLPVLSRFEQRRWLHVHFWIHKKDIVTRIKCYSRLLTISLQEITQRMYTCVCITLKVCGERERERQTKGPMSLVAAKLTLSAQQSGETQISS</sequence>
<accession>A0A671X9M8</accession>